<feature type="chain" id="PRO_5046605932" description="Lipoprotein" evidence="2">
    <location>
        <begin position="33"/>
        <end position="234"/>
    </location>
</feature>
<evidence type="ECO:0008006" key="5">
    <source>
        <dbReference type="Google" id="ProtNLM"/>
    </source>
</evidence>
<dbReference type="Proteomes" id="UP001626536">
    <property type="component" value="Chromosome"/>
</dbReference>
<feature type="compositionally biased region" description="Polar residues" evidence="1">
    <location>
        <begin position="209"/>
        <end position="227"/>
    </location>
</feature>
<feature type="region of interest" description="Disordered" evidence="1">
    <location>
        <begin position="198"/>
        <end position="234"/>
    </location>
</feature>
<dbReference type="PROSITE" id="PS51257">
    <property type="entry name" value="PROKAR_LIPOPROTEIN"/>
    <property type="match status" value="1"/>
</dbReference>
<evidence type="ECO:0000313" key="3">
    <source>
        <dbReference type="EMBL" id="WOJ89223.1"/>
    </source>
</evidence>
<evidence type="ECO:0000313" key="4">
    <source>
        <dbReference type="Proteomes" id="UP001626536"/>
    </source>
</evidence>
<accession>A0ABZ0HRD6</accession>
<dbReference type="RefSeq" id="WP_407338666.1">
    <property type="nucleotide sequence ID" value="NZ_CP136862.1"/>
</dbReference>
<evidence type="ECO:0000256" key="2">
    <source>
        <dbReference type="SAM" id="SignalP"/>
    </source>
</evidence>
<dbReference type="EMBL" id="CP136862">
    <property type="protein sequence ID" value="WOJ89223.1"/>
    <property type="molecule type" value="Genomic_DNA"/>
</dbReference>
<feature type="signal peptide" evidence="2">
    <location>
        <begin position="1"/>
        <end position="32"/>
    </location>
</feature>
<name>A0ABZ0HRD6_9HYPH</name>
<gene>
    <name evidence="3" type="ORF">RZS28_15665</name>
</gene>
<protein>
    <recommendedName>
        <fullName evidence="5">Lipoprotein</fullName>
    </recommendedName>
</protein>
<keyword evidence="2" id="KW-0732">Signal</keyword>
<evidence type="ECO:0000256" key="1">
    <source>
        <dbReference type="SAM" id="MobiDB-lite"/>
    </source>
</evidence>
<organism evidence="3 4">
    <name type="scientific">Methylocapsa polymorpha</name>
    <dbReference type="NCBI Taxonomy" id="3080828"/>
    <lineage>
        <taxon>Bacteria</taxon>
        <taxon>Pseudomonadati</taxon>
        <taxon>Pseudomonadota</taxon>
        <taxon>Alphaproteobacteria</taxon>
        <taxon>Hyphomicrobiales</taxon>
        <taxon>Beijerinckiaceae</taxon>
        <taxon>Methylocapsa</taxon>
    </lineage>
</organism>
<keyword evidence="4" id="KW-1185">Reference proteome</keyword>
<reference evidence="3 4" key="1">
    <citation type="submission" date="2023-10" db="EMBL/GenBank/DDBJ databases">
        <title>Novel methanotroph of the genus Methylocapsa from a subarctic wetland.</title>
        <authorList>
            <person name="Belova S.E."/>
            <person name="Oshkin I.Y."/>
            <person name="Miroshnikov K."/>
            <person name="Dedysh S.N."/>
        </authorList>
    </citation>
    <scope>NUCLEOTIDE SEQUENCE [LARGE SCALE GENOMIC DNA]</scope>
    <source>
        <strain evidence="3 4">RX1</strain>
    </source>
</reference>
<proteinExistence type="predicted"/>
<sequence>MVRSVYLRGSCRGSRASLAKLAFIFASAGFLAGCVESAASLPPQADAPQAPLRRDGVSPRGASVALASLSGVPEPVADRMKNAFAQEATQRDITLADAKNADYLVRGYLNAAPTEAGTSITVVFDIFDAAKKRALRLEDALFVKGASAASDPWSAVDMAAIGDVAAKSADNLAAFLTNTPEANGAAKTRNAMAASKAATVSARSEDGRTTLQRTQPKLSSSTATASDLNLAALR</sequence>